<keyword evidence="4" id="KW-0804">Transcription</keyword>
<dbReference type="SUPFAM" id="SSF47459">
    <property type="entry name" value="HLH, helix-loop-helix DNA-binding domain"/>
    <property type="match status" value="1"/>
</dbReference>
<dbReference type="GeneID" id="110775051"/>
<evidence type="ECO:0000256" key="3">
    <source>
        <dbReference type="ARBA" id="ARBA00023125"/>
    </source>
</evidence>
<feature type="compositionally biased region" description="Basic and acidic residues" evidence="6">
    <location>
        <begin position="46"/>
        <end position="63"/>
    </location>
</feature>
<gene>
    <name evidence="9" type="primary">LOC110775051</name>
</gene>
<keyword evidence="3" id="KW-0238">DNA-binding</keyword>
<reference evidence="8" key="1">
    <citation type="journal article" date="2021" name="Nat. Commun.">
        <title>Genomic analyses provide insights into spinach domestication and the genetic basis of agronomic traits.</title>
        <authorList>
            <person name="Cai X."/>
            <person name="Sun X."/>
            <person name="Xu C."/>
            <person name="Sun H."/>
            <person name="Wang X."/>
            <person name="Ge C."/>
            <person name="Zhang Z."/>
            <person name="Wang Q."/>
            <person name="Fei Z."/>
            <person name="Jiao C."/>
            <person name="Wang Q."/>
        </authorList>
    </citation>
    <scope>NUCLEOTIDE SEQUENCE [LARGE SCALE GENOMIC DNA]</scope>
    <source>
        <strain evidence="8">cv. Varoflay</strain>
    </source>
</reference>
<dbReference type="SMART" id="SM00353">
    <property type="entry name" value="HLH"/>
    <property type="match status" value="1"/>
</dbReference>
<evidence type="ECO:0000256" key="6">
    <source>
        <dbReference type="SAM" id="MobiDB-lite"/>
    </source>
</evidence>
<evidence type="ECO:0000256" key="2">
    <source>
        <dbReference type="ARBA" id="ARBA00023015"/>
    </source>
</evidence>
<evidence type="ECO:0000259" key="7">
    <source>
        <dbReference type="PROSITE" id="PS50888"/>
    </source>
</evidence>
<dbReference type="PANTHER" id="PTHR13935">
    <property type="entry name" value="ACHAETE-SCUTE TRANSCRIPTION FACTOR-RELATED"/>
    <property type="match status" value="1"/>
</dbReference>
<dbReference type="InterPro" id="IPR015660">
    <property type="entry name" value="MASH1/Ascl1a-like"/>
</dbReference>
<name>A0A9R0JHI5_SPIOL</name>
<keyword evidence="5" id="KW-0539">Nucleus</keyword>
<reference evidence="9" key="2">
    <citation type="submission" date="2025-08" db="UniProtKB">
        <authorList>
            <consortium name="RefSeq"/>
        </authorList>
    </citation>
    <scope>IDENTIFICATION</scope>
    <source>
        <tissue evidence="9">Leaf</tissue>
    </source>
</reference>
<dbReference type="Proteomes" id="UP000813463">
    <property type="component" value="Chromosome 1"/>
</dbReference>
<accession>A0A9R0JHI5</accession>
<dbReference type="PANTHER" id="PTHR13935:SF41">
    <property type="entry name" value="TRANSCRIPTION FACTOR ORG2-RELATED"/>
    <property type="match status" value="1"/>
</dbReference>
<feature type="region of interest" description="Disordered" evidence="6">
    <location>
        <begin position="42"/>
        <end position="92"/>
    </location>
</feature>
<dbReference type="Gene3D" id="4.10.280.10">
    <property type="entry name" value="Helix-loop-helix DNA-binding domain"/>
    <property type="match status" value="1"/>
</dbReference>
<comment type="subcellular location">
    <subcellularLocation>
        <location evidence="1">Nucleus</location>
    </subcellularLocation>
</comment>
<evidence type="ECO:0000256" key="1">
    <source>
        <dbReference type="ARBA" id="ARBA00004123"/>
    </source>
</evidence>
<organism evidence="8 9">
    <name type="scientific">Spinacia oleracea</name>
    <name type="common">Spinach</name>
    <dbReference type="NCBI Taxonomy" id="3562"/>
    <lineage>
        <taxon>Eukaryota</taxon>
        <taxon>Viridiplantae</taxon>
        <taxon>Streptophyta</taxon>
        <taxon>Embryophyta</taxon>
        <taxon>Tracheophyta</taxon>
        <taxon>Spermatophyta</taxon>
        <taxon>Magnoliopsida</taxon>
        <taxon>eudicotyledons</taxon>
        <taxon>Gunneridae</taxon>
        <taxon>Pentapetalae</taxon>
        <taxon>Caryophyllales</taxon>
        <taxon>Chenopodiaceae</taxon>
        <taxon>Chenopodioideae</taxon>
        <taxon>Anserineae</taxon>
        <taxon>Spinacia</taxon>
    </lineage>
</organism>
<dbReference type="GO" id="GO:0010106">
    <property type="term" value="P:cellular response to iron ion starvation"/>
    <property type="evidence" value="ECO:0007669"/>
    <property type="project" value="UniProtKB-ARBA"/>
</dbReference>
<dbReference type="GO" id="GO:0046983">
    <property type="term" value="F:protein dimerization activity"/>
    <property type="evidence" value="ECO:0007669"/>
    <property type="project" value="InterPro"/>
</dbReference>
<feature type="domain" description="BHLH" evidence="7">
    <location>
        <begin position="77"/>
        <end position="129"/>
    </location>
</feature>
<dbReference type="Pfam" id="PF00010">
    <property type="entry name" value="HLH"/>
    <property type="match status" value="1"/>
</dbReference>
<sequence>MLAMSPLCPTLGWEYPLELRTDQAFDNFDFDSVFLTNNLSSSSQVEDYRGNQESSDHGNKRSESPQGTSSTDKPLLSKKLNHNANERDRRKKINDMYSSLRALLPATDQRKKLSIPATIGQVLEYIPQIQNQVENLAHKMEQLLSKTSILQGSSGELNQEKTSRRCITNETTTSCSVSANKLGDKEMVIQISTFERISISEVLLLLEENGYLVIDVSSFQSFGGTTFYNIHLWIEGSCNVNLAKLKEVVVSLLLKQQMEMRMRVHS</sequence>
<keyword evidence="2" id="KW-0805">Transcription regulation</keyword>
<dbReference type="InterPro" id="IPR036638">
    <property type="entry name" value="HLH_DNA-bd_sf"/>
</dbReference>
<dbReference type="KEGG" id="soe:110775051"/>
<keyword evidence="8" id="KW-1185">Reference proteome</keyword>
<dbReference type="GO" id="GO:0090575">
    <property type="term" value="C:RNA polymerase II transcription regulator complex"/>
    <property type="evidence" value="ECO:0000318"/>
    <property type="project" value="GO_Central"/>
</dbReference>
<evidence type="ECO:0000313" key="8">
    <source>
        <dbReference type="Proteomes" id="UP000813463"/>
    </source>
</evidence>
<dbReference type="RefSeq" id="XP_021835344.2">
    <property type="nucleotide sequence ID" value="XM_021979652.2"/>
</dbReference>
<proteinExistence type="predicted"/>
<evidence type="ECO:0000256" key="5">
    <source>
        <dbReference type="ARBA" id="ARBA00023242"/>
    </source>
</evidence>
<dbReference type="InterPro" id="IPR011598">
    <property type="entry name" value="bHLH_dom"/>
</dbReference>
<dbReference type="GO" id="GO:0000977">
    <property type="term" value="F:RNA polymerase II transcription regulatory region sequence-specific DNA binding"/>
    <property type="evidence" value="ECO:0000318"/>
    <property type="project" value="GO_Central"/>
</dbReference>
<dbReference type="GO" id="GO:0006357">
    <property type="term" value="P:regulation of transcription by RNA polymerase II"/>
    <property type="evidence" value="ECO:0000318"/>
    <property type="project" value="GO_Central"/>
</dbReference>
<protein>
    <submittedName>
        <fullName evidence="9">Transcription factor bHLH101-like</fullName>
    </submittedName>
</protein>
<dbReference type="GO" id="GO:0000981">
    <property type="term" value="F:DNA-binding transcription factor activity, RNA polymerase II-specific"/>
    <property type="evidence" value="ECO:0000318"/>
    <property type="project" value="GO_Central"/>
</dbReference>
<dbReference type="PROSITE" id="PS50888">
    <property type="entry name" value="BHLH"/>
    <property type="match status" value="1"/>
</dbReference>
<evidence type="ECO:0000313" key="9">
    <source>
        <dbReference type="RefSeq" id="XP_021835344.2"/>
    </source>
</evidence>
<evidence type="ECO:0000256" key="4">
    <source>
        <dbReference type="ARBA" id="ARBA00023163"/>
    </source>
</evidence>
<dbReference type="AlphaFoldDB" id="A0A9R0JHI5"/>